<dbReference type="Gene3D" id="1.10.510.10">
    <property type="entry name" value="Transferase(Phosphotransferase) domain 1"/>
    <property type="match status" value="1"/>
</dbReference>
<organism evidence="2 3">
    <name type="scientific">Cuscuta campestris</name>
    <dbReference type="NCBI Taxonomy" id="132261"/>
    <lineage>
        <taxon>Eukaryota</taxon>
        <taxon>Viridiplantae</taxon>
        <taxon>Streptophyta</taxon>
        <taxon>Embryophyta</taxon>
        <taxon>Tracheophyta</taxon>
        <taxon>Spermatophyta</taxon>
        <taxon>Magnoliopsida</taxon>
        <taxon>eudicotyledons</taxon>
        <taxon>Gunneridae</taxon>
        <taxon>Pentapetalae</taxon>
        <taxon>asterids</taxon>
        <taxon>lamiids</taxon>
        <taxon>Solanales</taxon>
        <taxon>Convolvulaceae</taxon>
        <taxon>Cuscuteae</taxon>
        <taxon>Cuscuta</taxon>
        <taxon>Cuscuta subgen. Grammica</taxon>
        <taxon>Cuscuta sect. Cleistogrammica</taxon>
    </lineage>
</organism>
<evidence type="ECO:0000313" key="3">
    <source>
        <dbReference type="Proteomes" id="UP000595140"/>
    </source>
</evidence>
<keyword evidence="3" id="KW-1185">Reference proteome</keyword>
<reference evidence="2 3" key="1">
    <citation type="submission" date="2018-04" db="EMBL/GenBank/DDBJ databases">
        <authorList>
            <person name="Vogel A."/>
        </authorList>
    </citation>
    <scope>NUCLEOTIDE SEQUENCE [LARGE SCALE GENOMIC DNA]</scope>
</reference>
<name>A0A484LTE7_9ASTE</name>
<dbReference type="GO" id="GO:0004672">
    <property type="term" value="F:protein kinase activity"/>
    <property type="evidence" value="ECO:0007669"/>
    <property type="project" value="InterPro"/>
</dbReference>
<dbReference type="Proteomes" id="UP000595140">
    <property type="component" value="Unassembled WGS sequence"/>
</dbReference>
<dbReference type="EMBL" id="OOIL02002010">
    <property type="protein sequence ID" value="VFQ79665.1"/>
    <property type="molecule type" value="Genomic_DNA"/>
</dbReference>
<sequence>MGTVAKLRKEFVRSNYLAYYYQKHNYHASERTAGFEDLLPSFMRACDQMEEDMSQIILIVVYGFDIMRVATQLASLFTWFHERGFSSGGITPEGIMIDSIFSIKVFDFGFLAHVREEDNTVPTCYPVLPDVPDTRYSGIRTLKADVYVFGCLLLELLGNRLEEDYLAPHTWAVEQRKAGKKSIVKKSLLQDNDELAFSITNITLECLNPIEVLWSQAVRTGLHTGDDLFVRGG</sequence>
<dbReference type="SUPFAM" id="SSF56112">
    <property type="entry name" value="Protein kinase-like (PK-like)"/>
    <property type="match status" value="1"/>
</dbReference>
<evidence type="ECO:0000259" key="1">
    <source>
        <dbReference type="PROSITE" id="PS50011"/>
    </source>
</evidence>
<dbReference type="GO" id="GO:0005524">
    <property type="term" value="F:ATP binding"/>
    <property type="evidence" value="ECO:0007669"/>
    <property type="project" value="InterPro"/>
</dbReference>
<feature type="domain" description="Protein kinase" evidence="1">
    <location>
        <begin position="1"/>
        <end position="233"/>
    </location>
</feature>
<evidence type="ECO:0000313" key="2">
    <source>
        <dbReference type="EMBL" id="VFQ79665.1"/>
    </source>
</evidence>
<protein>
    <recommendedName>
        <fullName evidence="1">Protein kinase domain-containing protein</fullName>
    </recommendedName>
</protein>
<gene>
    <name evidence="2" type="ORF">CCAM_LOCUS21441</name>
</gene>
<dbReference type="InterPro" id="IPR011009">
    <property type="entry name" value="Kinase-like_dom_sf"/>
</dbReference>
<dbReference type="PROSITE" id="PS50011">
    <property type="entry name" value="PROTEIN_KINASE_DOM"/>
    <property type="match status" value="1"/>
</dbReference>
<dbReference type="InterPro" id="IPR000719">
    <property type="entry name" value="Prot_kinase_dom"/>
</dbReference>
<proteinExistence type="predicted"/>
<accession>A0A484LTE7</accession>
<dbReference type="AlphaFoldDB" id="A0A484LTE7"/>
<dbReference type="OrthoDB" id="1300456at2759"/>